<evidence type="ECO:0000259" key="6">
    <source>
        <dbReference type="Pfam" id="PF00933"/>
    </source>
</evidence>
<dbReference type="SUPFAM" id="SSF51445">
    <property type="entry name" value="(Trans)glycosidases"/>
    <property type="match status" value="1"/>
</dbReference>
<accession>A0A2S6NB29</accession>
<dbReference type="Pfam" id="PF00933">
    <property type="entry name" value="Glyco_hydro_3"/>
    <property type="match status" value="1"/>
</dbReference>
<keyword evidence="5" id="KW-0326">Glycosidase</keyword>
<evidence type="ECO:0000313" key="7">
    <source>
        <dbReference type="EMBL" id="PPQ31830.1"/>
    </source>
</evidence>
<evidence type="ECO:0000256" key="1">
    <source>
        <dbReference type="ARBA" id="ARBA00001231"/>
    </source>
</evidence>
<protein>
    <recommendedName>
        <fullName evidence="3">beta-N-acetylhexosaminidase</fullName>
        <ecNumber evidence="3">3.2.1.52</ecNumber>
    </recommendedName>
</protein>
<keyword evidence="4" id="KW-0378">Hydrolase</keyword>
<comment type="catalytic activity">
    <reaction evidence="1">
        <text>Hydrolysis of terminal non-reducing N-acetyl-D-hexosamine residues in N-acetyl-beta-D-hexosaminides.</text>
        <dbReference type="EC" id="3.2.1.52"/>
    </reaction>
</comment>
<comment type="similarity">
    <text evidence="2">Belongs to the glycosyl hydrolase 3 family.</text>
</comment>
<dbReference type="AlphaFoldDB" id="A0A2S6NB29"/>
<dbReference type="OrthoDB" id="9786661at2"/>
<dbReference type="InterPro" id="IPR050226">
    <property type="entry name" value="NagZ_Beta-hexosaminidase"/>
</dbReference>
<dbReference type="PANTHER" id="PTHR30480:SF13">
    <property type="entry name" value="BETA-HEXOSAMINIDASE"/>
    <property type="match status" value="1"/>
</dbReference>
<dbReference type="InterPro" id="IPR019800">
    <property type="entry name" value="Glyco_hydro_3_AS"/>
</dbReference>
<sequence>MAAPAKAAPTRAAIVGIAGPALLAQETALFAAFPPAGVILFARNIQDPGQLGRLIAALRQALPEDAALMVDQEGGRVARLRPPHWRAHPPAASLGRLFDTHPAAGLRAAWLTGALIGLDCRAAGFTIAAAPVLDLSVPGAHDVIGDRALASCPAAVARLGRALANGLLAAGVLPVGKHAPGHGRARVDSHLALPVVPDNVLDADIRPFVLNADLPWMMTAHIVFPALDPAAPATLSSAVITNVIRGRIGFEGVLVTDDLAMKALTGAPADLAARALAAGCDIALYCSGDFPATEALLRTCPPLTPQVRARLQAARARLAASAMTLDGDALAAERIRLLGMIA</sequence>
<evidence type="ECO:0000313" key="8">
    <source>
        <dbReference type="Proteomes" id="UP000239724"/>
    </source>
</evidence>
<reference evidence="7 8" key="1">
    <citation type="journal article" date="2018" name="Arch. Microbiol.">
        <title>New insights into the metabolic potential of the phototrophic purple bacterium Rhodopila globiformis DSM 161(T) from its draft genome sequence and evidence for a vanadium-dependent nitrogenase.</title>
        <authorList>
            <person name="Imhoff J.F."/>
            <person name="Rahn T."/>
            <person name="Kunzel S."/>
            <person name="Neulinger S.C."/>
        </authorList>
    </citation>
    <scope>NUCLEOTIDE SEQUENCE [LARGE SCALE GENOMIC DNA]</scope>
    <source>
        <strain evidence="7 8">DSM 161</strain>
    </source>
</reference>
<evidence type="ECO:0000256" key="5">
    <source>
        <dbReference type="ARBA" id="ARBA00023295"/>
    </source>
</evidence>
<dbReference type="InterPro" id="IPR017853">
    <property type="entry name" value="GH"/>
</dbReference>
<dbReference type="Gene3D" id="3.20.20.300">
    <property type="entry name" value="Glycoside hydrolase, family 3, N-terminal domain"/>
    <property type="match status" value="1"/>
</dbReference>
<dbReference type="GO" id="GO:0009254">
    <property type="term" value="P:peptidoglycan turnover"/>
    <property type="evidence" value="ECO:0007669"/>
    <property type="project" value="TreeGrafter"/>
</dbReference>
<dbReference type="PANTHER" id="PTHR30480">
    <property type="entry name" value="BETA-HEXOSAMINIDASE-RELATED"/>
    <property type="match status" value="1"/>
</dbReference>
<dbReference type="InterPro" id="IPR001764">
    <property type="entry name" value="Glyco_hydro_3_N"/>
</dbReference>
<dbReference type="InterPro" id="IPR036962">
    <property type="entry name" value="Glyco_hydro_3_N_sf"/>
</dbReference>
<dbReference type="EMBL" id="NHRY01000182">
    <property type="protein sequence ID" value="PPQ31830.1"/>
    <property type="molecule type" value="Genomic_DNA"/>
</dbReference>
<evidence type="ECO:0000256" key="3">
    <source>
        <dbReference type="ARBA" id="ARBA00012663"/>
    </source>
</evidence>
<dbReference type="GO" id="GO:0004563">
    <property type="term" value="F:beta-N-acetylhexosaminidase activity"/>
    <property type="evidence" value="ECO:0007669"/>
    <property type="project" value="UniProtKB-EC"/>
</dbReference>
<dbReference type="PROSITE" id="PS00775">
    <property type="entry name" value="GLYCOSYL_HYDROL_F3"/>
    <property type="match status" value="1"/>
</dbReference>
<comment type="caution">
    <text evidence="7">The sequence shown here is derived from an EMBL/GenBank/DDBJ whole genome shotgun (WGS) entry which is preliminary data.</text>
</comment>
<dbReference type="NCBIfam" id="NF003740">
    <property type="entry name" value="PRK05337.1"/>
    <property type="match status" value="1"/>
</dbReference>
<gene>
    <name evidence="7" type="ORF">CCS01_16575</name>
</gene>
<evidence type="ECO:0000256" key="4">
    <source>
        <dbReference type="ARBA" id="ARBA00022801"/>
    </source>
</evidence>
<evidence type="ECO:0000256" key="2">
    <source>
        <dbReference type="ARBA" id="ARBA00005336"/>
    </source>
</evidence>
<dbReference type="RefSeq" id="WP_104519932.1">
    <property type="nucleotide sequence ID" value="NZ_NHRY01000182.1"/>
</dbReference>
<dbReference type="GO" id="GO:0005975">
    <property type="term" value="P:carbohydrate metabolic process"/>
    <property type="evidence" value="ECO:0007669"/>
    <property type="project" value="InterPro"/>
</dbReference>
<name>A0A2S6NB29_RHOGL</name>
<keyword evidence="8" id="KW-1185">Reference proteome</keyword>
<proteinExistence type="inferred from homology"/>
<feature type="domain" description="Glycoside hydrolase family 3 N-terminal" evidence="6">
    <location>
        <begin position="36"/>
        <end position="296"/>
    </location>
</feature>
<organism evidence="7 8">
    <name type="scientific">Rhodopila globiformis</name>
    <name type="common">Rhodopseudomonas globiformis</name>
    <dbReference type="NCBI Taxonomy" id="1071"/>
    <lineage>
        <taxon>Bacteria</taxon>
        <taxon>Pseudomonadati</taxon>
        <taxon>Pseudomonadota</taxon>
        <taxon>Alphaproteobacteria</taxon>
        <taxon>Acetobacterales</taxon>
        <taxon>Acetobacteraceae</taxon>
        <taxon>Rhodopila</taxon>
    </lineage>
</organism>
<dbReference type="EC" id="3.2.1.52" evidence="3"/>
<dbReference type="Proteomes" id="UP000239724">
    <property type="component" value="Unassembled WGS sequence"/>
</dbReference>